<feature type="domain" description="Metallo-beta-lactamase" evidence="1">
    <location>
        <begin position="12"/>
        <end position="190"/>
    </location>
</feature>
<dbReference type="InterPro" id="IPR001279">
    <property type="entry name" value="Metallo-B-lactamas"/>
</dbReference>
<proteinExistence type="predicted"/>
<dbReference type="Pfam" id="PF12706">
    <property type="entry name" value="Lactamase_B_2"/>
    <property type="match status" value="1"/>
</dbReference>
<accession>A0ABY4CR69</accession>
<evidence type="ECO:0000259" key="1">
    <source>
        <dbReference type="SMART" id="SM00849"/>
    </source>
</evidence>
<protein>
    <submittedName>
        <fullName evidence="2">MBL fold metallo-hydrolase</fullName>
    </submittedName>
</protein>
<dbReference type="SUPFAM" id="SSF56281">
    <property type="entry name" value="Metallo-hydrolase/oxidoreductase"/>
    <property type="match status" value="1"/>
</dbReference>
<reference evidence="2" key="1">
    <citation type="submission" date="2021-12" db="EMBL/GenBank/DDBJ databases">
        <title>Alicyclobacillaceae gen. nov., sp. nov., isolated from chalcocite enrichment system.</title>
        <authorList>
            <person name="Jiang Z."/>
        </authorList>
    </citation>
    <scope>NUCLEOTIDE SEQUENCE</scope>
    <source>
        <strain evidence="2">MYW30-H2</strain>
    </source>
</reference>
<keyword evidence="3" id="KW-1185">Reference proteome</keyword>
<dbReference type="EMBL" id="CP089291">
    <property type="protein sequence ID" value="UOF91713.1"/>
    <property type="molecule type" value="Genomic_DNA"/>
</dbReference>
<dbReference type="Gene3D" id="3.60.15.10">
    <property type="entry name" value="Ribonuclease Z/Hydroxyacylglutathione hydrolase-like"/>
    <property type="match status" value="1"/>
</dbReference>
<dbReference type="InterPro" id="IPR036866">
    <property type="entry name" value="RibonucZ/Hydroxyglut_hydro"/>
</dbReference>
<dbReference type="PANTHER" id="PTHR47619">
    <property type="entry name" value="METALLO-HYDROLASE YYCJ-RELATED"/>
    <property type="match status" value="1"/>
</dbReference>
<gene>
    <name evidence="2" type="ORF">LSG31_05550</name>
</gene>
<dbReference type="Proteomes" id="UP000830167">
    <property type="component" value="Chromosome"/>
</dbReference>
<organism evidence="2 3">
    <name type="scientific">Fodinisporobacter ferrooxydans</name>
    <dbReference type="NCBI Taxonomy" id="2901836"/>
    <lineage>
        <taxon>Bacteria</taxon>
        <taxon>Bacillati</taxon>
        <taxon>Bacillota</taxon>
        <taxon>Bacilli</taxon>
        <taxon>Bacillales</taxon>
        <taxon>Alicyclobacillaceae</taxon>
        <taxon>Fodinisporobacter</taxon>
    </lineage>
</organism>
<dbReference type="InterPro" id="IPR052533">
    <property type="entry name" value="WalJ/YycJ-like"/>
</dbReference>
<dbReference type="PANTHER" id="PTHR47619:SF1">
    <property type="entry name" value="EXODEOXYRIBONUCLEASE WALJ"/>
    <property type="match status" value="1"/>
</dbReference>
<name>A0ABY4CR69_9BACL</name>
<sequence>MIRFSILASGSSGNCIYVSTEQSSVLLDAGVSGKQIQSALEEIAVSGSDLDAILVTHEHQDHIKGVGVVARKFALPVYATEGTWSEMDSQIGQIPLERKRIVAAEEILEFGDLKIQPFRISHDSKEPIGFCFFQGDTKLTVLTDLGFVSDRILEIIQDSNAYILEANHDTEMLRVGPYPWSLKRRILGDKGHLSNQSAGEALVELANNQLTDVYLAHLSQDNNTPELAEITVQSVLQQNRIETYRLHKTYRNRPTTLQVLGQAESLQK</sequence>
<evidence type="ECO:0000313" key="2">
    <source>
        <dbReference type="EMBL" id="UOF91713.1"/>
    </source>
</evidence>
<dbReference type="SMART" id="SM00849">
    <property type="entry name" value="Lactamase_B"/>
    <property type="match status" value="1"/>
</dbReference>
<evidence type="ECO:0000313" key="3">
    <source>
        <dbReference type="Proteomes" id="UP000830167"/>
    </source>
</evidence>